<dbReference type="SUPFAM" id="SSF47769">
    <property type="entry name" value="SAM/Pointed domain"/>
    <property type="match status" value="1"/>
</dbReference>
<dbReference type="PhylomeDB" id="B3S2J0"/>
<dbReference type="PANTHER" id="PTHR45888:SF4">
    <property type="entry name" value="PHD FINGER PROTEIN 10"/>
    <property type="match status" value="1"/>
</dbReference>
<evidence type="ECO:0000256" key="15">
    <source>
        <dbReference type="PROSITE-ProRule" id="PRU00146"/>
    </source>
</evidence>
<evidence type="ECO:0000256" key="5">
    <source>
        <dbReference type="ARBA" id="ARBA00022723"/>
    </source>
</evidence>
<keyword evidence="8" id="KW-0862">Zinc</keyword>
<dbReference type="CTD" id="6755226"/>
<evidence type="ECO:0000256" key="13">
    <source>
        <dbReference type="ARBA" id="ARBA00023163"/>
    </source>
</evidence>
<feature type="compositionally biased region" description="Basic residues" evidence="16">
    <location>
        <begin position="93"/>
        <end position="104"/>
    </location>
</feature>
<keyword evidence="9" id="KW-0832">Ubl conjugation</keyword>
<dbReference type="InterPro" id="IPR001965">
    <property type="entry name" value="Znf_PHD"/>
</dbReference>
<evidence type="ECO:0000256" key="6">
    <source>
        <dbReference type="ARBA" id="ARBA00022737"/>
    </source>
</evidence>
<keyword evidence="3" id="KW-1017">Isopeptide bond</keyword>
<dbReference type="Gene3D" id="1.10.150.50">
    <property type="entry name" value="Transcription Factor, Ets-1"/>
    <property type="match status" value="1"/>
</dbReference>
<dbReference type="PROSITE" id="PS51504">
    <property type="entry name" value="H15"/>
    <property type="match status" value="1"/>
</dbReference>
<evidence type="ECO:0000256" key="12">
    <source>
        <dbReference type="ARBA" id="ARBA00023159"/>
    </source>
</evidence>
<dbReference type="CDD" id="cd15527">
    <property type="entry name" value="PHD2_KAT6A_6B"/>
    <property type="match status" value="1"/>
</dbReference>
<dbReference type="GO" id="GO:0042393">
    <property type="term" value="F:histone binding"/>
    <property type="evidence" value="ECO:0000318"/>
    <property type="project" value="GO_Central"/>
</dbReference>
<dbReference type="HOGENOM" id="CLU_467991_0_0_1"/>
<keyword evidence="14" id="KW-0539">Nucleus</keyword>
<dbReference type="InterPro" id="IPR036390">
    <property type="entry name" value="WH_DNA-bd_sf"/>
</dbReference>
<evidence type="ECO:0000256" key="8">
    <source>
        <dbReference type="ARBA" id="ARBA00022833"/>
    </source>
</evidence>
<dbReference type="Pfam" id="PF21524">
    <property type="entry name" value="SAMD1_WH"/>
    <property type="match status" value="1"/>
</dbReference>
<evidence type="ECO:0000259" key="18">
    <source>
        <dbReference type="PROSITE" id="PS50016"/>
    </source>
</evidence>
<evidence type="ECO:0000313" key="21">
    <source>
        <dbReference type="EMBL" id="EDV23429.1"/>
    </source>
</evidence>
<evidence type="ECO:0000256" key="4">
    <source>
        <dbReference type="ARBA" id="ARBA00022553"/>
    </source>
</evidence>
<comment type="subcellular location">
    <subcellularLocation>
        <location evidence="1">Nucleus</location>
    </subcellularLocation>
</comment>
<dbReference type="GO" id="GO:0003682">
    <property type="term" value="F:chromatin binding"/>
    <property type="evidence" value="ECO:0000318"/>
    <property type="project" value="GO_Central"/>
</dbReference>
<evidence type="ECO:0000256" key="9">
    <source>
        <dbReference type="ARBA" id="ARBA00022843"/>
    </source>
</evidence>
<keyword evidence="17" id="KW-0812">Transmembrane</keyword>
<keyword evidence="22" id="KW-1185">Reference proteome</keyword>
<dbReference type="GO" id="GO:0000786">
    <property type="term" value="C:nucleosome"/>
    <property type="evidence" value="ECO:0007669"/>
    <property type="project" value="InterPro"/>
</dbReference>
<dbReference type="InterPro" id="IPR001660">
    <property type="entry name" value="SAM"/>
</dbReference>
<dbReference type="InterPro" id="IPR011011">
    <property type="entry name" value="Znf_FYVE_PHD"/>
</dbReference>
<keyword evidence="11" id="KW-0805">Transcription regulation</keyword>
<dbReference type="GO" id="GO:0045892">
    <property type="term" value="P:negative regulation of DNA-templated transcription"/>
    <property type="evidence" value="ECO:0000318"/>
    <property type="project" value="GO_Central"/>
</dbReference>
<evidence type="ECO:0008006" key="23">
    <source>
        <dbReference type="Google" id="ProtNLM"/>
    </source>
</evidence>
<keyword evidence="17" id="KW-0472">Membrane</keyword>
<dbReference type="Pfam" id="PF00536">
    <property type="entry name" value="SAM_1"/>
    <property type="match status" value="1"/>
</dbReference>
<dbReference type="GO" id="GO:0005634">
    <property type="term" value="C:nucleus"/>
    <property type="evidence" value="ECO:0000318"/>
    <property type="project" value="GO_Central"/>
</dbReference>
<dbReference type="InterPro" id="IPR013083">
    <property type="entry name" value="Znf_RING/FYVE/PHD"/>
</dbReference>
<evidence type="ECO:0000256" key="17">
    <source>
        <dbReference type="SAM" id="Phobius"/>
    </source>
</evidence>
<feature type="compositionally biased region" description="Polar residues" evidence="16">
    <location>
        <begin position="108"/>
        <end position="121"/>
    </location>
</feature>
<evidence type="ECO:0000256" key="2">
    <source>
        <dbReference type="ARBA" id="ARBA00022491"/>
    </source>
</evidence>
<dbReference type="InterPro" id="IPR019787">
    <property type="entry name" value="Znf_PHD-finger"/>
</dbReference>
<dbReference type="OrthoDB" id="10004495at2759"/>
<dbReference type="InterPro" id="IPR013761">
    <property type="entry name" value="SAM/pointed_sf"/>
</dbReference>
<dbReference type="PROSITE" id="PS50016">
    <property type="entry name" value="ZF_PHD_2"/>
    <property type="match status" value="1"/>
</dbReference>
<dbReference type="GO" id="GO:0008270">
    <property type="term" value="F:zinc ion binding"/>
    <property type="evidence" value="ECO:0007669"/>
    <property type="project" value="UniProtKB-KW"/>
</dbReference>
<evidence type="ECO:0000313" key="22">
    <source>
        <dbReference type="Proteomes" id="UP000009022"/>
    </source>
</evidence>
<dbReference type="STRING" id="10228.B3S2J0"/>
<dbReference type="AlphaFoldDB" id="B3S2J0"/>
<dbReference type="GO" id="GO:0006334">
    <property type="term" value="P:nucleosome assembly"/>
    <property type="evidence" value="ECO:0007669"/>
    <property type="project" value="InterPro"/>
</dbReference>
<evidence type="ECO:0000256" key="1">
    <source>
        <dbReference type="ARBA" id="ARBA00004123"/>
    </source>
</evidence>
<keyword evidence="4" id="KW-0597">Phosphoprotein</keyword>
<keyword evidence="2" id="KW-0678">Repressor</keyword>
<keyword evidence="6" id="KW-0677">Repeat</keyword>
<dbReference type="PROSITE" id="PS52014">
    <property type="entry name" value="SAMD1_WH"/>
    <property type="match status" value="1"/>
</dbReference>
<dbReference type="SMART" id="SM00454">
    <property type="entry name" value="SAM"/>
    <property type="match status" value="1"/>
</dbReference>
<dbReference type="PANTHER" id="PTHR45888">
    <property type="entry name" value="HL01030P-RELATED"/>
    <property type="match status" value="1"/>
</dbReference>
<dbReference type="SMART" id="SM00249">
    <property type="entry name" value="PHD"/>
    <property type="match status" value="2"/>
</dbReference>
<feature type="domain" description="H15" evidence="19">
    <location>
        <begin position="148"/>
        <end position="217"/>
    </location>
</feature>
<dbReference type="KEGG" id="tad:TRIADDRAFT_58043"/>
<reference evidence="21 22" key="1">
    <citation type="journal article" date="2008" name="Nature">
        <title>The Trichoplax genome and the nature of placozoans.</title>
        <authorList>
            <person name="Srivastava M."/>
            <person name="Begovic E."/>
            <person name="Chapman J."/>
            <person name="Putnam N.H."/>
            <person name="Hellsten U."/>
            <person name="Kawashima T."/>
            <person name="Kuo A."/>
            <person name="Mitros T."/>
            <person name="Salamov A."/>
            <person name="Carpenter M.L."/>
            <person name="Signorovitch A.Y."/>
            <person name="Moreno M.A."/>
            <person name="Kamm K."/>
            <person name="Grimwood J."/>
            <person name="Schmutz J."/>
            <person name="Shapiro H."/>
            <person name="Grigoriev I.V."/>
            <person name="Buss L.W."/>
            <person name="Schierwater B."/>
            <person name="Dellaporta S.L."/>
            <person name="Rokhsar D.S."/>
        </authorList>
    </citation>
    <scope>NUCLEOTIDE SEQUENCE [LARGE SCALE GENOMIC DNA]</scope>
    <source>
        <strain evidence="21 22">Grell-BS-1999</strain>
    </source>
</reference>
<evidence type="ECO:0000256" key="16">
    <source>
        <dbReference type="SAM" id="MobiDB-lite"/>
    </source>
</evidence>
<dbReference type="RefSeq" id="XP_002114339.1">
    <property type="nucleotide sequence ID" value="XM_002114303.1"/>
</dbReference>
<evidence type="ECO:0000256" key="10">
    <source>
        <dbReference type="ARBA" id="ARBA00022853"/>
    </source>
</evidence>
<evidence type="ECO:0000256" key="7">
    <source>
        <dbReference type="ARBA" id="ARBA00022771"/>
    </source>
</evidence>
<dbReference type="Proteomes" id="UP000009022">
    <property type="component" value="Unassembled WGS sequence"/>
</dbReference>
<name>B3S2J0_TRIAD</name>
<feature type="domain" description="SAMD1-like winged helix (WH)" evidence="20">
    <location>
        <begin position="20"/>
        <end position="97"/>
    </location>
</feature>
<dbReference type="GeneID" id="6755226"/>
<protein>
    <recommendedName>
        <fullName evidence="23">Histone acetyltransferase</fullName>
    </recommendedName>
</protein>
<dbReference type="Gene3D" id="1.10.10.10">
    <property type="entry name" value="Winged helix-like DNA-binding domain superfamily/Winged helix DNA-binding domain"/>
    <property type="match status" value="1"/>
</dbReference>
<keyword evidence="7 15" id="KW-0863">Zinc-finger</keyword>
<evidence type="ECO:0000256" key="14">
    <source>
        <dbReference type="ARBA" id="ARBA00023242"/>
    </source>
</evidence>
<proteinExistence type="predicted"/>
<dbReference type="Gene3D" id="3.30.40.10">
    <property type="entry name" value="Zinc/RING finger domain, C3HC4 (zinc finger)"/>
    <property type="match status" value="1"/>
</dbReference>
<dbReference type="GO" id="GO:0003677">
    <property type="term" value="F:DNA binding"/>
    <property type="evidence" value="ECO:0007669"/>
    <property type="project" value="InterPro"/>
</dbReference>
<dbReference type="SUPFAM" id="SSF46785">
    <property type="entry name" value="Winged helix' DNA-binding domain"/>
    <property type="match status" value="1"/>
</dbReference>
<evidence type="ECO:0000259" key="20">
    <source>
        <dbReference type="PROSITE" id="PS52014"/>
    </source>
</evidence>
<feature type="region of interest" description="Disordered" evidence="16">
    <location>
        <begin position="81"/>
        <end position="137"/>
    </location>
</feature>
<gene>
    <name evidence="21" type="ORF">TRIADDRAFT_58043</name>
</gene>
<keyword evidence="5" id="KW-0479">Metal-binding</keyword>
<sequence length="583" mass="65586">MATIASNMEERKSTPNSNLISNLTFSEVKNCIEEAITTLVKRKARADDDNIIKMLQKRFRIPAQTTIKILSKLVADGKIRKDSSRSGGVKYRIANRIKPRKKRSSSSANNDRPPNPKASSKSYEHHHSSNNHDNVASSNLRRKGYVINTAELTRMIYNCLVSCPNPDVGVHLRSIEKYISSHYQGVLLRKHVKMALKRAINSGKIQKIDKLYYRINPEVVSTLELDDLVLTFIANNPSGVFFKEIVKEVSNEHSGALLARYIRRSLDQAIQNKLVMKNKDNRYVIIEKQAANIINKNVQISNQDQGDKCYLCLQVSSPILDDQGDVIIFCSDCRRKGYNYHLITKILASDKWQCNDCKICFVCQEAGRPDSLLLCDACDKGCHMECTDPPLSETPKVMKAYVLKIGQWICHCCRRDDTYEESGLSTSYNNVSNYGNATNGGYCTESSPSAMYKSKKLISRRIIEKLTDAIQDLPNPLEWKVSDVALVFQKLGFAEFSHVFLVQEIDGKALFLLNRSDVISALGLKLGPALKIFSYIDILQSTMVQSLGVYLKLISHTVCAACKIAILLTFVICSRLMNKICNA</sequence>
<accession>B3S2J0</accession>
<dbReference type="InterPro" id="IPR036388">
    <property type="entry name" value="WH-like_DNA-bd_sf"/>
</dbReference>
<dbReference type="Pfam" id="PF00628">
    <property type="entry name" value="PHD"/>
    <property type="match status" value="1"/>
</dbReference>
<dbReference type="InParanoid" id="B3S2J0"/>
<keyword evidence="10" id="KW-0156">Chromatin regulator</keyword>
<dbReference type="InterPro" id="IPR048589">
    <property type="entry name" value="SAMD1-like_WH"/>
</dbReference>
<dbReference type="InterPro" id="IPR005818">
    <property type="entry name" value="Histone_H1/H5_H15"/>
</dbReference>
<evidence type="ECO:0000256" key="3">
    <source>
        <dbReference type="ARBA" id="ARBA00022499"/>
    </source>
</evidence>
<dbReference type="eggNOG" id="KOG2747">
    <property type="taxonomic scope" value="Eukaryota"/>
</dbReference>
<evidence type="ECO:0000256" key="11">
    <source>
        <dbReference type="ARBA" id="ARBA00023015"/>
    </source>
</evidence>
<keyword evidence="13" id="KW-0804">Transcription</keyword>
<keyword evidence="12" id="KW-0010">Activator</keyword>
<evidence type="ECO:0000259" key="19">
    <source>
        <dbReference type="PROSITE" id="PS51504"/>
    </source>
</evidence>
<dbReference type="SUPFAM" id="SSF57903">
    <property type="entry name" value="FYVE/PHD zinc finger"/>
    <property type="match status" value="1"/>
</dbReference>
<feature type="transmembrane region" description="Helical" evidence="17">
    <location>
        <begin position="553"/>
        <end position="573"/>
    </location>
</feature>
<feature type="domain" description="PHD-type" evidence="18">
    <location>
        <begin position="357"/>
        <end position="416"/>
    </location>
</feature>
<keyword evidence="17" id="KW-1133">Transmembrane helix</keyword>
<organism evidence="21 22">
    <name type="scientific">Trichoplax adhaerens</name>
    <name type="common">Trichoplax reptans</name>
    <dbReference type="NCBI Taxonomy" id="10228"/>
    <lineage>
        <taxon>Eukaryota</taxon>
        <taxon>Metazoa</taxon>
        <taxon>Placozoa</taxon>
        <taxon>Uniplacotomia</taxon>
        <taxon>Trichoplacea</taxon>
        <taxon>Trichoplacidae</taxon>
        <taxon>Trichoplax</taxon>
    </lineage>
</organism>
<dbReference type="EMBL" id="DS985247">
    <property type="protein sequence ID" value="EDV23429.1"/>
    <property type="molecule type" value="Genomic_DNA"/>
</dbReference>